<dbReference type="InterPro" id="IPR041499">
    <property type="entry name" value="Tfc1/Sfc1_N"/>
</dbReference>
<dbReference type="Proteomes" id="UP000038010">
    <property type="component" value="Unassembled WGS sequence"/>
</dbReference>
<dbReference type="Pfam" id="PF17682">
    <property type="entry name" value="Tau95_N"/>
    <property type="match status" value="1"/>
</dbReference>
<organism evidence="8 9">
    <name type="scientific">Cyphellophora attinorum</name>
    <dbReference type="NCBI Taxonomy" id="1664694"/>
    <lineage>
        <taxon>Eukaryota</taxon>
        <taxon>Fungi</taxon>
        <taxon>Dikarya</taxon>
        <taxon>Ascomycota</taxon>
        <taxon>Pezizomycotina</taxon>
        <taxon>Eurotiomycetes</taxon>
        <taxon>Chaetothyriomycetidae</taxon>
        <taxon>Chaetothyriales</taxon>
        <taxon>Cyphellophoraceae</taxon>
        <taxon>Cyphellophora</taxon>
    </lineage>
</organism>
<evidence type="ECO:0000313" key="8">
    <source>
        <dbReference type="EMBL" id="KPI36462.1"/>
    </source>
</evidence>
<keyword evidence="3" id="KW-0804">Transcription</keyword>
<comment type="caution">
    <text evidence="8">The sequence shown here is derived from an EMBL/GenBank/DDBJ whole genome shotgun (WGS) entry which is preliminary data.</text>
</comment>
<keyword evidence="9" id="KW-1185">Reference proteome</keyword>
<dbReference type="OrthoDB" id="5598268at2759"/>
<evidence type="ECO:0000313" key="9">
    <source>
        <dbReference type="Proteomes" id="UP000038010"/>
    </source>
</evidence>
<dbReference type="GO" id="GO:0001002">
    <property type="term" value="F:RNA polymerase III type 1 promoter sequence-specific DNA binding"/>
    <property type="evidence" value="ECO:0007669"/>
    <property type="project" value="TreeGrafter"/>
</dbReference>
<evidence type="ECO:0000256" key="4">
    <source>
        <dbReference type="ARBA" id="ARBA00023242"/>
    </source>
</evidence>
<comment type="subcellular location">
    <subcellularLocation>
        <location evidence="1">Nucleus</location>
    </subcellularLocation>
</comment>
<proteinExistence type="predicted"/>
<feature type="region of interest" description="Disordered" evidence="5">
    <location>
        <begin position="325"/>
        <end position="384"/>
    </location>
</feature>
<dbReference type="AlphaFoldDB" id="A0A0N1H5S3"/>
<evidence type="ECO:0000256" key="2">
    <source>
        <dbReference type="ARBA" id="ARBA00023125"/>
    </source>
</evidence>
<evidence type="ECO:0000259" key="7">
    <source>
        <dbReference type="Pfam" id="PF17682"/>
    </source>
</evidence>
<dbReference type="GO" id="GO:0000127">
    <property type="term" value="C:transcription factor TFIIIC complex"/>
    <property type="evidence" value="ECO:0007669"/>
    <property type="project" value="InterPro"/>
</dbReference>
<dbReference type="InterPro" id="IPR019136">
    <property type="entry name" value="TF_IIIC_su-5_HTH"/>
</dbReference>
<feature type="domain" description="Transcription factor IIIC subunit 5 HTH" evidence="6">
    <location>
        <begin position="191"/>
        <end position="330"/>
    </location>
</feature>
<dbReference type="GO" id="GO:0006384">
    <property type="term" value="P:transcription initiation at RNA polymerase III promoter"/>
    <property type="evidence" value="ECO:0007669"/>
    <property type="project" value="InterPro"/>
</dbReference>
<gene>
    <name evidence="8" type="ORF">AB675_2883</name>
</gene>
<dbReference type="Pfam" id="PF09734">
    <property type="entry name" value="Tau95"/>
    <property type="match status" value="1"/>
</dbReference>
<dbReference type="RefSeq" id="XP_017996425.1">
    <property type="nucleotide sequence ID" value="XM_018142889.1"/>
</dbReference>
<dbReference type="PANTHER" id="PTHR13230:SF5">
    <property type="entry name" value="GENERAL TRANSCRIPTION FACTOR 3C POLYPEPTIDE 5"/>
    <property type="match status" value="1"/>
</dbReference>
<dbReference type="PANTHER" id="PTHR13230">
    <property type="entry name" value="GENERAL TRANSCRIPTION FACTOR IIIC, POLYPEPTIDE 5"/>
    <property type="match status" value="1"/>
</dbReference>
<dbReference type="GO" id="GO:0001003">
    <property type="term" value="F:RNA polymerase III type 2 promoter sequence-specific DNA binding"/>
    <property type="evidence" value="ECO:0007669"/>
    <property type="project" value="TreeGrafter"/>
</dbReference>
<evidence type="ECO:0000256" key="3">
    <source>
        <dbReference type="ARBA" id="ARBA00023163"/>
    </source>
</evidence>
<feature type="domain" description="Transcription factor IIIC subunit Tfc1/Sfc1 triple barrel" evidence="7">
    <location>
        <begin position="27"/>
        <end position="153"/>
    </location>
</feature>
<name>A0A0N1H5S3_9EURO</name>
<dbReference type="GO" id="GO:0005634">
    <property type="term" value="C:nucleus"/>
    <property type="evidence" value="ECO:0007669"/>
    <property type="project" value="UniProtKB-SubCell"/>
</dbReference>
<accession>A0A0N1H5S3</accession>
<keyword evidence="2" id="KW-0238">DNA-binding</keyword>
<dbReference type="InterPro" id="IPR040454">
    <property type="entry name" value="TF_IIIC_Tfc1/Sfc1"/>
</dbReference>
<reference evidence="8 9" key="1">
    <citation type="submission" date="2015-06" db="EMBL/GenBank/DDBJ databases">
        <title>Draft genome of the ant-associated black yeast Phialophora attae CBS 131958.</title>
        <authorList>
            <person name="Moreno L.F."/>
            <person name="Stielow B.J."/>
            <person name="de Hoog S."/>
            <person name="Vicente V.A."/>
            <person name="Weiss V.A."/>
            <person name="de Vries M."/>
            <person name="Cruz L.M."/>
            <person name="Souza E.M."/>
        </authorList>
    </citation>
    <scope>NUCLEOTIDE SEQUENCE [LARGE SCALE GENOMIC DNA]</scope>
    <source>
        <strain evidence="8 9">CBS 131958</strain>
    </source>
</reference>
<dbReference type="EMBL" id="LFJN01000031">
    <property type="protein sequence ID" value="KPI36462.1"/>
    <property type="molecule type" value="Genomic_DNA"/>
</dbReference>
<protein>
    <submittedName>
        <fullName evidence="8">Transcription factor tau 95 kDa subunit</fullName>
    </submittedName>
</protein>
<dbReference type="InterPro" id="IPR042536">
    <property type="entry name" value="TFIIIC_tauA_Sfc1"/>
</dbReference>
<dbReference type="GeneID" id="28734769"/>
<sequence>MDSHTPDTNAGPPNEAPRFSIPNQRIVSVEHPCIVQNVDKAVAMLGGGGTLSEVLNNASQKTLPLIFTPGGQSISSINNQANNVLLQISVPKRIGKRKRGSQESFQSVTETENNNAQSLLRSIKDNPEQVQVVPLGMVENSHVFRTLPDFIYSTKDSSFKSEVSSKLIGGNLDSIKTFQLPGSRGLQNTEMFPPPVLSLNTLPQAYAYTERTSFKPKQGTVVGRNTSKIAHDTELQWPTAYEISNSTRLDTRPQNIKDMAATCRQLFGERPIWSLEALAAKLPPGALEKDIRISALYIAFEIMSGPWSNTFCRYKVDPRTSPKYAKYQTIPMDPPSPPQSQLQMPPDDTTEAGPQSQLPVPLNDTTEAEQHPRPLIPPDDATKAYQPAPKSDYGLFAYPVADTQRTIQLVDIVDQKISDLTSPPFPDSLRNKCERIHHGWYFDGTLAKIQLLLRVKLNGGPGDDESSNNTTEPAESRAMDFEAILALPDHADLRVGEDDIPTPGGSIISAKKYWRSCYRQIVRAGMEKVQSRVEGLADSKEAEQT</sequence>
<dbReference type="STRING" id="1664694.A0A0N1H5S3"/>
<dbReference type="VEuPathDB" id="FungiDB:AB675_2883"/>
<dbReference type="Gene3D" id="3.30.200.160">
    <property type="entry name" value="TFIIIC, subcomplex tauA, subunit Sfc1, barrel domain"/>
    <property type="match status" value="1"/>
</dbReference>
<evidence type="ECO:0000259" key="6">
    <source>
        <dbReference type="Pfam" id="PF09734"/>
    </source>
</evidence>
<keyword evidence="4" id="KW-0539">Nucleus</keyword>
<evidence type="ECO:0000256" key="5">
    <source>
        <dbReference type="SAM" id="MobiDB-lite"/>
    </source>
</evidence>
<evidence type="ECO:0000256" key="1">
    <source>
        <dbReference type="ARBA" id="ARBA00004123"/>
    </source>
</evidence>